<dbReference type="AlphaFoldDB" id="A0A507DZ04"/>
<dbReference type="InterPro" id="IPR036291">
    <property type="entry name" value="NAD(P)-bd_dom_sf"/>
</dbReference>
<sequence>MTPPTYSSAAKMALAQAQFFKQGKFAVVGASQDPSKFGYKVLKWYLNHDLPVVPINPNGRAIDNIPTLLSLSALPCASSYAISVITPPSVTRGVIAQAEELGIRHVWLQPGAEDAEALATATASGMNVIAGGGVCVLVSGSEAMRAAAKL</sequence>
<protein>
    <recommendedName>
        <fullName evidence="1">CoA-binding domain-containing protein</fullName>
    </recommendedName>
</protein>
<dbReference type="SUPFAM" id="SSF51735">
    <property type="entry name" value="NAD(P)-binding Rossmann-fold domains"/>
    <property type="match status" value="1"/>
</dbReference>
<dbReference type="Gene3D" id="3.40.50.720">
    <property type="entry name" value="NAD(P)-binding Rossmann-like Domain"/>
    <property type="match status" value="1"/>
</dbReference>
<evidence type="ECO:0000313" key="2">
    <source>
        <dbReference type="EMBL" id="TPX56874.1"/>
    </source>
</evidence>
<dbReference type="PANTHER" id="PTHR33303:SF2">
    <property type="entry name" value="COA-BINDING DOMAIN-CONTAINING PROTEIN"/>
    <property type="match status" value="1"/>
</dbReference>
<gene>
    <name evidence="2" type="ORF">PhCBS80983_g04229</name>
</gene>
<comment type="caution">
    <text evidence="2">The sequence shown here is derived from an EMBL/GenBank/DDBJ whole genome shotgun (WGS) entry which is preliminary data.</text>
</comment>
<name>A0A507DZ04_9FUNG</name>
<evidence type="ECO:0000313" key="3">
    <source>
        <dbReference type="Proteomes" id="UP000318582"/>
    </source>
</evidence>
<feature type="domain" description="CoA-binding" evidence="1">
    <location>
        <begin position="19"/>
        <end position="112"/>
    </location>
</feature>
<evidence type="ECO:0000259" key="1">
    <source>
        <dbReference type="SMART" id="SM00881"/>
    </source>
</evidence>
<dbReference type="SMART" id="SM00881">
    <property type="entry name" value="CoA_binding"/>
    <property type="match status" value="1"/>
</dbReference>
<proteinExistence type="predicted"/>
<dbReference type="InterPro" id="IPR003781">
    <property type="entry name" value="CoA-bd"/>
</dbReference>
<accession>A0A507DZ04</accession>
<dbReference type="PANTHER" id="PTHR33303">
    <property type="entry name" value="CYTOPLASMIC PROTEIN-RELATED"/>
    <property type="match status" value="1"/>
</dbReference>
<dbReference type="STRING" id="109895.A0A507DZ04"/>
<keyword evidence="3" id="KW-1185">Reference proteome</keyword>
<dbReference type="Pfam" id="PF13380">
    <property type="entry name" value="CoA_binding_2"/>
    <property type="match status" value="1"/>
</dbReference>
<dbReference type="Proteomes" id="UP000318582">
    <property type="component" value="Unassembled WGS sequence"/>
</dbReference>
<dbReference type="EMBL" id="QEAQ01000063">
    <property type="protein sequence ID" value="TPX56874.1"/>
    <property type="molecule type" value="Genomic_DNA"/>
</dbReference>
<organism evidence="2 3">
    <name type="scientific">Powellomyces hirtus</name>
    <dbReference type="NCBI Taxonomy" id="109895"/>
    <lineage>
        <taxon>Eukaryota</taxon>
        <taxon>Fungi</taxon>
        <taxon>Fungi incertae sedis</taxon>
        <taxon>Chytridiomycota</taxon>
        <taxon>Chytridiomycota incertae sedis</taxon>
        <taxon>Chytridiomycetes</taxon>
        <taxon>Spizellomycetales</taxon>
        <taxon>Powellomycetaceae</taxon>
        <taxon>Powellomyces</taxon>
    </lineage>
</organism>
<reference evidence="2 3" key="1">
    <citation type="journal article" date="2019" name="Sci. Rep.">
        <title>Comparative genomics of chytrid fungi reveal insights into the obligate biotrophic and pathogenic lifestyle of Synchytrium endobioticum.</title>
        <authorList>
            <person name="van de Vossenberg B.T.L.H."/>
            <person name="Warris S."/>
            <person name="Nguyen H.D.T."/>
            <person name="van Gent-Pelzer M.P.E."/>
            <person name="Joly D.L."/>
            <person name="van de Geest H.C."/>
            <person name="Bonants P.J.M."/>
            <person name="Smith D.S."/>
            <person name="Levesque C.A."/>
            <person name="van der Lee T.A.J."/>
        </authorList>
    </citation>
    <scope>NUCLEOTIDE SEQUENCE [LARGE SCALE GENOMIC DNA]</scope>
    <source>
        <strain evidence="2 3">CBS 809.83</strain>
    </source>
</reference>